<dbReference type="SUPFAM" id="SSF47240">
    <property type="entry name" value="Ferritin-like"/>
    <property type="match status" value="1"/>
</dbReference>
<name>A0A8J3BHU8_9ACTN</name>
<sequence>MLQTVAALENLLVFMYRAVLSSVTAKKFSSDLRQFFGIAVDHHVVHTRDMNGLLTAAKKKPQAKVHPTYEAFVRKSLAKHDPNETVALALLLEDVIAQTYTKFAPRTSDESVRLVMARTAAVEVQHRVILSAAQSLSAAHLPGGIRPKDLGRLPESFVNAVLPTSTYPTDKAADPESGSVR</sequence>
<dbReference type="Proteomes" id="UP000649739">
    <property type="component" value="Unassembled WGS sequence"/>
</dbReference>
<dbReference type="InterPro" id="IPR012347">
    <property type="entry name" value="Ferritin-like"/>
</dbReference>
<dbReference type="Gene3D" id="1.20.1260.10">
    <property type="match status" value="1"/>
</dbReference>
<proteinExistence type="predicted"/>
<evidence type="ECO:0000313" key="1">
    <source>
        <dbReference type="EMBL" id="GGK11080.1"/>
    </source>
</evidence>
<protein>
    <recommendedName>
        <fullName evidence="3">Ferritin-like domain-containing protein</fullName>
    </recommendedName>
</protein>
<keyword evidence="2" id="KW-1185">Reference proteome</keyword>
<dbReference type="Pfam" id="PF13668">
    <property type="entry name" value="Ferritin_2"/>
    <property type="match status" value="1"/>
</dbReference>
<gene>
    <name evidence="1" type="ORF">GCM10010123_46310</name>
</gene>
<dbReference type="InterPro" id="IPR009078">
    <property type="entry name" value="Ferritin-like_SF"/>
</dbReference>
<dbReference type="RefSeq" id="WP_189172342.1">
    <property type="nucleotide sequence ID" value="NZ_BMQB01000019.1"/>
</dbReference>
<reference evidence="1" key="1">
    <citation type="journal article" date="2014" name="Int. J. Syst. Evol. Microbiol.">
        <title>Complete genome sequence of Corynebacterium casei LMG S-19264T (=DSM 44701T), isolated from a smear-ripened cheese.</title>
        <authorList>
            <consortium name="US DOE Joint Genome Institute (JGI-PGF)"/>
            <person name="Walter F."/>
            <person name="Albersmeier A."/>
            <person name="Kalinowski J."/>
            <person name="Ruckert C."/>
        </authorList>
    </citation>
    <scope>NUCLEOTIDE SEQUENCE</scope>
    <source>
        <strain evidence="1">JCM 3090</strain>
    </source>
</reference>
<reference evidence="1" key="2">
    <citation type="submission" date="2020-09" db="EMBL/GenBank/DDBJ databases">
        <authorList>
            <person name="Sun Q."/>
            <person name="Ohkuma M."/>
        </authorList>
    </citation>
    <scope>NUCLEOTIDE SEQUENCE</scope>
    <source>
        <strain evidence="1">JCM 3090</strain>
    </source>
</reference>
<evidence type="ECO:0000313" key="2">
    <source>
        <dbReference type="Proteomes" id="UP000649739"/>
    </source>
</evidence>
<dbReference type="AlphaFoldDB" id="A0A8J3BHU8"/>
<evidence type="ECO:0008006" key="3">
    <source>
        <dbReference type="Google" id="ProtNLM"/>
    </source>
</evidence>
<comment type="caution">
    <text evidence="1">The sequence shown here is derived from an EMBL/GenBank/DDBJ whole genome shotgun (WGS) entry which is preliminary data.</text>
</comment>
<accession>A0A8J3BHU8</accession>
<organism evidence="1 2">
    <name type="scientific">Pilimelia anulata</name>
    <dbReference type="NCBI Taxonomy" id="53371"/>
    <lineage>
        <taxon>Bacteria</taxon>
        <taxon>Bacillati</taxon>
        <taxon>Actinomycetota</taxon>
        <taxon>Actinomycetes</taxon>
        <taxon>Micromonosporales</taxon>
        <taxon>Micromonosporaceae</taxon>
        <taxon>Pilimelia</taxon>
    </lineage>
</organism>
<dbReference type="EMBL" id="BMQB01000019">
    <property type="protein sequence ID" value="GGK11080.1"/>
    <property type="molecule type" value="Genomic_DNA"/>
</dbReference>